<protein>
    <recommendedName>
        <fullName evidence="6">Gamma-glutamylcyclotransferase</fullName>
    </recommendedName>
</protein>
<dbReference type="RefSeq" id="WP_102391287.1">
    <property type="nucleotide sequence ID" value="NZ_MDAL01000027.1"/>
</dbReference>
<evidence type="ECO:0000313" key="5">
    <source>
        <dbReference type="Proteomes" id="UP000235387"/>
    </source>
</evidence>
<dbReference type="EMBL" id="MDAL01000027">
    <property type="protein sequence ID" value="PMN90674.1"/>
    <property type="molecule type" value="Genomic_DNA"/>
</dbReference>
<dbReference type="GO" id="GO:0003839">
    <property type="term" value="F:gamma-glutamylcyclotransferase activity"/>
    <property type="evidence" value="ECO:0007669"/>
    <property type="project" value="InterPro"/>
</dbReference>
<evidence type="ECO:0000313" key="4">
    <source>
        <dbReference type="EMBL" id="PMN90674.1"/>
    </source>
</evidence>
<dbReference type="AlphaFoldDB" id="A0A2N7L8Q3"/>
<comment type="caution">
    <text evidence="4">The sequence shown here is derived from an EMBL/GenBank/DDBJ whole genome shotgun (WGS) entry which is preliminary data.</text>
</comment>
<dbReference type="PANTHER" id="PTHR12935">
    <property type="entry name" value="GAMMA-GLUTAMYLCYCLOTRANSFERASE"/>
    <property type="match status" value="1"/>
</dbReference>
<dbReference type="CDD" id="cd06661">
    <property type="entry name" value="GGCT_like"/>
    <property type="match status" value="1"/>
</dbReference>
<feature type="binding site" evidence="3">
    <location>
        <begin position="4"/>
        <end position="9"/>
    </location>
    <ligand>
        <name>substrate</name>
    </ligand>
</feature>
<evidence type="ECO:0000256" key="1">
    <source>
        <dbReference type="ARBA" id="ARBA00023239"/>
    </source>
</evidence>
<evidence type="ECO:0008006" key="6">
    <source>
        <dbReference type="Google" id="ProtNLM"/>
    </source>
</evidence>
<dbReference type="InterPro" id="IPR036568">
    <property type="entry name" value="GGCT-like_sf"/>
</dbReference>
<name>A0A2N7L8Q3_9GAMM</name>
<feature type="active site" description="Proton acceptor" evidence="2">
    <location>
        <position position="82"/>
    </location>
</feature>
<accession>A0A2N7L8Q3</accession>
<dbReference type="Proteomes" id="UP000235387">
    <property type="component" value="Unassembled WGS sequence"/>
</dbReference>
<dbReference type="SUPFAM" id="SSF110857">
    <property type="entry name" value="Gamma-glutamyl cyclotransferase-like"/>
    <property type="match status" value="1"/>
</dbReference>
<dbReference type="Gene3D" id="3.10.490.10">
    <property type="entry name" value="Gamma-glutamyl cyclotransferase-like"/>
    <property type="match status" value="1"/>
</dbReference>
<sequence length="167" mass="19444">MFYYFAYGSCMNLASLSDTLGVDVKTHVLGLSYLNDYKLKFNYPSIDFDYHYCNIAQAPNRRVEGTLFLLPDSALEPLREREEYWEGRYDEIQIQVTCDGKTYHDVLTYQAKAVADEEIFPGERYLGLLEQGLFDAQVSEQYHTEVMRHINRLHQEYKQTQVSAGPT</sequence>
<reference evidence="5" key="1">
    <citation type="submission" date="2016-07" db="EMBL/GenBank/DDBJ databases">
        <title>Nontailed viruses are major unrecognized killers of bacteria in the ocean.</title>
        <authorList>
            <person name="Kauffman K."/>
            <person name="Hussain F."/>
            <person name="Yang J."/>
            <person name="Arevalo P."/>
            <person name="Brown J."/>
            <person name="Cutler M."/>
            <person name="Kelly L."/>
            <person name="Polz M.F."/>
        </authorList>
    </citation>
    <scope>NUCLEOTIDE SEQUENCE [LARGE SCALE GENOMIC DNA]</scope>
    <source>
        <strain evidence="5">10N.261.45.A10</strain>
    </source>
</reference>
<evidence type="ECO:0000256" key="3">
    <source>
        <dbReference type="PIRSR" id="PIRSR617939-2"/>
    </source>
</evidence>
<gene>
    <name evidence="4" type="ORF">BCT23_04090</name>
</gene>
<dbReference type="InterPro" id="IPR013024">
    <property type="entry name" value="GGCT-like"/>
</dbReference>
<proteinExistence type="predicted"/>
<evidence type="ECO:0000256" key="2">
    <source>
        <dbReference type="PIRSR" id="PIRSR617939-1"/>
    </source>
</evidence>
<keyword evidence="1" id="KW-0456">Lyase</keyword>
<dbReference type="PANTHER" id="PTHR12935:SF0">
    <property type="entry name" value="GAMMA-GLUTAMYLCYCLOTRANSFERASE"/>
    <property type="match status" value="1"/>
</dbReference>
<organism evidence="4 5">
    <name type="scientific">Enterovibrio norvegicus</name>
    <dbReference type="NCBI Taxonomy" id="188144"/>
    <lineage>
        <taxon>Bacteria</taxon>
        <taxon>Pseudomonadati</taxon>
        <taxon>Pseudomonadota</taxon>
        <taxon>Gammaproteobacteria</taxon>
        <taxon>Vibrionales</taxon>
        <taxon>Vibrionaceae</taxon>
        <taxon>Enterovibrio</taxon>
    </lineage>
</organism>
<feature type="binding site" evidence="3">
    <location>
        <position position="125"/>
    </location>
    <ligand>
        <name>substrate</name>
    </ligand>
</feature>
<dbReference type="InterPro" id="IPR017939">
    <property type="entry name" value="G-Glutamylcylcotransferase"/>
</dbReference>
<dbReference type="Pfam" id="PF13772">
    <property type="entry name" value="AIG2_2"/>
    <property type="match status" value="1"/>
</dbReference>